<feature type="region of interest" description="Disordered" evidence="3">
    <location>
        <begin position="101"/>
        <end position="164"/>
    </location>
</feature>
<dbReference type="PANTHER" id="PTHR46024">
    <property type="entry name" value="HISTONE-LYSINE N-METHYLTRANSFERASE EGGLESS"/>
    <property type="match status" value="1"/>
</dbReference>
<dbReference type="GO" id="GO:0070828">
    <property type="term" value="P:heterochromatin organization"/>
    <property type="evidence" value="ECO:0007669"/>
    <property type="project" value="TreeGrafter"/>
</dbReference>
<evidence type="ECO:0000259" key="4">
    <source>
        <dbReference type="Pfam" id="PF18300"/>
    </source>
</evidence>
<proteinExistence type="predicted"/>
<gene>
    <name evidence="7" type="ORF">MMEN_LOCUS5988</name>
</gene>
<dbReference type="GO" id="GO:0005634">
    <property type="term" value="C:nucleus"/>
    <property type="evidence" value="ECO:0007669"/>
    <property type="project" value="UniProtKB-SubCell"/>
</dbReference>
<dbReference type="InterPro" id="IPR051516">
    <property type="entry name" value="SETDB_methyltransferase"/>
</dbReference>
<feature type="compositionally biased region" description="Polar residues" evidence="3">
    <location>
        <begin position="383"/>
        <end position="394"/>
    </location>
</feature>
<feature type="compositionally biased region" description="Polar residues" evidence="3">
    <location>
        <begin position="140"/>
        <end position="161"/>
    </location>
</feature>
<dbReference type="PANTHER" id="PTHR46024:SF1">
    <property type="entry name" value="HISTONE-LYSINE N-METHYLTRANSFERASE EGGLESS"/>
    <property type="match status" value="1"/>
</dbReference>
<feature type="compositionally biased region" description="Basic and acidic residues" evidence="3">
    <location>
        <begin position="29"/>
        <end position="42"/>
    </location>
</feature>
<feature type="compositionally biased region" description="Acidic residues" evidence="3">
    <location>
        <begin position="124"/>
        <end position="134"/>
    </location>
</feature>
<dbReference type="Pfam" id="PF18358">
    <property type="entry name" value="Tudor_4"/>
    <property type="match status" value="1"/>
</dbReference>
<evidence type="ECO:0000256" key="1">
    <source>
        <dbReference type="ARBA" id="ARBA00004123"/>
    </source>
</evidence>
<feature type="domain" description="DUF5604" evidence="4">
    <location>
        <begin position="404"/>
        <end position="458"/>
    </location>
</feature>
<dbReference type="Proteomes" id="UP000677803">
    <property type="component" value="Unassembled WGS sequence"/>
</dbReference>
<organism evidence="7 8">
    <name type="scientific">Menidia menidia</name>
    <name type="common">Atlantic silverside</name>
    <dbReference type="NCBI Taxonomy" id="238744"/>
    <lineage>
        <taxon>Eukaryota</taxon>
        <taxon>Metazoa</taxon>
        <taxon>Chordata</taxon>
        <taxon>Craniata</taxon>
        <taxon>Vertebrata</taxon>
        <taxon>Euteleostomi</taxon>
        <taxon>Actinopterygii</taxon>
        <taxon>Neopterygii</taxon>
        <taxon>Teleostei</taxon>
        <taxon>Neoteleostei</taxon>
        <taxon>Acanthomorphata</taxon>
        <taxon>Ovalentaria</taxon>
        <taxon>Atherinomorphae</taxon>
        <taxon>Atheriniformes</taxon>
        <taxon>Atherinopsidae</taxon>
        <taxon>Menidiinae</taxon>
        <taxon>Menidia</taxon>
    </lineage>
</organism>
<dbReference type="InterPro" id="IPR041292">
    <property type="entry name" value="Tudor_4"/>
</dbReference>
<evidence type="ECO:0000259" key="6">
    <source>
        <dbReference type="Pfam" id="PF18359"/>
    </source>
</evidence>
<evidence type="ECO:0000313" key="8">
    <source>
        <dbReference type="Proteomes" id="UP000677803"/>
    </source>
</evidence>
<feature type="domain" description="Histone methyltransferase Tudor" evidence="6">
    <location>
        <begin position="196"/>
        <end position="236"/>
    </location>
</feature>
<evidence type="ECO:0000313" key="7">
    <source>
        <dbReference type="EMBL" id="CAG5886461.1"/>
    </source>
</evidence>
<sequence>MAPGCGGNIHDEKIVMELDEVETRRLELQESRRRVENKRKTESDEDREDDEVMSESPCDSVHSMHETPSKATKWENGCDALSLIKEAVVVLTRLPEYKISALRPPTPPQFYSEDESLSSSDSDMPWESEEDSSDSDFSILNKSSKSTTRTPAVPTTSNNSNEDGRLKYKVSFEEKGKCLVSGHHIAFDTRPKVEQLYVGARVVVRCQNNKFRFRPGILAELPSRKNQFRFLVFMDDHTPVYVGLPLFHLVCRPLDDVLDDLPDGPHKCFMKQYLKDWPYPRLNKYRPGQSFNVELNGAQQRCEVLVVDCSLIQIVFQENQRREWIFRGSMRLEHIARFLELKEREEAKDDSESVAACEENVRELYSLLGWEYSDSDSEEESTGGVTPGSNHADTAKTVQRLTPGEISINMSVLAKYGKLDWKRGTIKEIITKDDGRLKYKVVFEERGKCLVSGHHIAFTCMPKVGQLFVGARVVIQKPPGNPVFTPGVIAELPSRSNRMRIITINRLKE</sequence>
<dbReference type="Pfam" id="PF18359">
    <property type="entry name" value="Tudor_5"/>
    <property type="match status" value="1"/>
</dbReference>
<keyword evidence="2" id="KW-0539">Nucleus</keyword>
<keyword evidence="8" id="KW-1185">Reference proteome</keyword>
<name>A0A8S4AR75_9TELE</name>
<reference evidence="7" key="1">
    <citation type="submission" date="2021-05" db="EMBL/GenBank/DDBJ databases">
        <authorList>
            <person name="Tigano A."/>
        </authorList>
    </citation>
    <scope>NUCLEOTIDE SEQUENCE</scope>
</reference>
<dbReference type="Pfam" id="PF18300">
    <property type="entry name" value="DUF5604"/>
    <property type="match status" value="2"/>
</dbReference>
<dbReference type="GO" id="GO:0046974">
    <property type="term" value="F:histone H3K9 methyltransferase activity"/>
    <property type="evidence" value="ECO:0007669"/>
    <property type="project" value="TreeGrafter"/>
</dbReference>
<feature type="domain" description="Histone methyltransferase Tudor" evidence="5">
    <location>
        <begin position="288"/>
        <end position="333"/>
    </location>
</feature>
<accession>A0A8S4AR75</accession>
<evidence type="ECO:0000256" key="3">
    <source>
        <dbReference type="SAM" id="MobiDB-lite"/>
    </source>
</evidence>
<comment type="caution">
    <text evidence="7">The sequence shown here is derived from an EMBL/GenBank/DDBJ whole genome shotgun (WGS) entry which is preliminary data.</text>
</comment>
<protein>
    <submittedName>
        <fullName evidence="7">(Atlantic silverside) hypothetical protein</fullName>
    </submittedName>
</protein>
<dbReference type="GO" id="GO:0010629">
    <property type="term" value="P:negative regulation of gene expression"/>
    <property type="evidence" value="ECO:0007669"/>
    <property type="project" value="TreeGrafter"/>
</dbReference>
<dbReference type="Gene3D" id="2.30.30.140">
    <property type="match status" value="3"/>
</dbReference>
<feature type="compositionally biased region" description="Acidic residues" evidence="3">
    <location>
        <begin position="43"/>
        <end position="53"/>
    </location>
</feature>
<comment type="subcellular location">
    <subcellularLocation>
        <location evidence="1">Nucleus</location>
    </subcellularLocation>
</comment>
<evidence type="ECO:0000259" key="5">
    <source>
        <dbReference type="Pfam" id="PF18358"/>
    </source>
</evidence>
<feature type="region of interest" description="Disordered" evidence="3">
    <location>
        <begin position="374"/>
        <end position="394"/>
    </location>
</feature>
<feature type="domain" description="DUF5604" evidence="4">
    <location>
        <begin position="167"/>
        <end position="188"/>
    </location>
</feature>
<dbReference type="OrthoDB" id="5792673at2759"/>
<dbReference type="AlphaFoldDB" id="A0A8S4AR75"/>
<feature type="region of interest" description="Disordered" evidence="3">
    <location>
        <begin position="29"/>
        <end position="72"/>
    </location>
</feature>
<evidence type="ECO:0000256" key="2">
    <source>
        <dbReference type="ARBA" id="ARBA00023242"/>
    </source>
</evidence>
<dbReference type="InterPro" id="IPR041291">
    <property type="entry name" value="TUDOR_5"/>
</dbReference>
<dbReference type="InterPro" id="IPR040880">
    <property type="entry name" value="DUF5604"/>
</dbReference>
<dbReference type="EMBL" id="CAJRST010005557">
    <property type="protein sequence ID" value="CAG5886461.1"/>
    <property type="molecule type" value="Genomic_DNA"/>
</dbReference>